<feature type="non-terminal residue" evidence="1">
    <location>
        <position position="43"/>
    </location>
</feature>
<sequence length="43" mass="4889">MSEEDLIGFERLKAYVHSFKPARYVTKAEGPAFDSKGCPRVEQ</sequence>
<dbReference type="AlphaFoldDB" id="A0A392VDX7"/>
<dbReference type="EMBL" id="LXQA011144651">
    <property type="protein sequence ID" value="MCI86584.1"/>
    <property type="molecule type" value="Genomic_DNA"/>
</dbReference>
<protein>
    <submittedName>
        <fullName evidence="1">Uncharacterized protein</fullName>
    </submittedName>
</protein>
<evidence type="ECO:0000313" key="2">
    <source>
        <dbReference type="Proteomes" id="UP000265520"/>
    </source>
</evidence>
<reference evidence="1 2" key="1">
    <citation type="journal article" date="2018" name="Front. Plant Sci.">
        <title>Red Clover (Trifolium pratense) and Zigzag Clover (T. medium) - A Picture of Genomic Similarities and Differences.</title>
        <authorList>
            <person name="Dluhosova J."/>
            <person name="Istvanek J."/>
            <person name="Nedelnik J."/>
            <person name="Repkova J."/>
        </authorList>
    </citation>
    <scope>NUCLEOTIDE SEQUENCE [LARGE SCALE GENOMIC DNA]</scope>
    <source>
        <strain evidence="2">cv. 10/8</strain>
        <tissue evidence="1">Leaf</tissue>
    </source>
</reference>
<organism evidence="1 2">
    <name type="scientific">Trifolium medium</name>
    <dbReference type="NCBI Taxonomy" id="97028"/>
    <lineage>
        <taxon>Eukaryota</taxon>
        <taxon>Viridiplantae</taxon>
        <taxon>Streptophyta</taxon>
        <taxon>Embryophyta</taxon>
        <taxon>Tracheophyta</taxon>
        <taxon>Spermatophyta</taxon>
        <taxon>Magnoliopsida</taxon>
        <taxon>eudicotyledons</taxon>
        <taxon>Gunneridae</taxon>
        <taxon>Pentapetalae</taxon>
        <taxon>rosids</taxon>
        <taxon>fabids</taxon>
        <taxon>Fabales</taxon>
        <taxon>Fabaceae</taxon>
        <taxon>Papilionoideae</taxon>
        <taxon>50 kb inversion clade</taxon>
        <taxon>NPAAA clade</taxon>
        <taxon>Hologalegina</taxon>
        <taxon>IRL clade</taxon>
        <taxon>Trifolieae</taxon>
        <taxon>Trifolium</taxon>
    </lineage>
</organism>
<keyword evidence="2" id="KW-1185">Reference proteome</keyword>
<comment type="caution">
    <text evidence="1">The sequence shown here is derived from an EMBL/GenBank/DDBJ whole genome shotgun (WGS) entry which is preliminary data.</text>
</comment>
<proteinExistence type="predicted"/>
<dbReference type="Proteomes" id="UP000265520">
    <property type="component" value="Unassembled WGS sequence"/>
</dbReference>
<evidence type="ECO:0000313" key="1">
    <source>
        <dbReference type="EMBL" id="MCI86584.1"/>
    </source>
</evidence>
<name>A0A392VDX7_9FABA</name>
<accession>A0A392VDX7</accession>